<evidence type="ECO:0000313" key="1">
    <source>
        <dbReference type="EMBL" id="KAI4328963.1"/>
    </source>
</evidence>
<keyword evidence="2" id="KW-1185">Reference proteome</keyword>
<comment type="caution">
    <text evidence="1">The sequence shown here is derived from an EMBL/GenBank/DDBJ whole genome shotgun (WGS) entry which is preliminary data.</text>
</comment>
<name>A0ACB9MXN5_BAUVA</name>
<protein>
    <submittedName>
        <fullName evidence="1">Uncharacterized protein</fullName>
    </submittedName>
</protein>
<dbReference type="EMBL" id="CM039433">
    <property type="protein sequence ID" value="KAI4328963.1"/>
    <property type="molecule type" value="Genomic_DNA"/>
</dbReference>
<organism evidence="1 2">
    <name type="scientific">Bauhinia variegata</name>
    <name type="common">Purple orchid tree</name>
    <name type="synonym">Phanera variegata</name>
    <dbReference type="NCBI Taxonomy" id="167791"/>
    <lineage>
        <taxon>Eukaryota</taxon>
        <taxon>Viridiplantae</taxon>
        <taxon>Streptophyta</taxon>
        <taxon>Embryophyta</taxon>
        <taxon>Tracheophyta</taxon>
        <taxon>Spermatophyta</taxon>
        <taxon>Magnoliopsida</taxon>
        <taxon>eudicotyledons</taxon>
        <taxon>Gunneridae</taxon>
        <taxon>Pentapetalae</taxon>
        <taxon>rosids</taxon>
        <taxon>fabids</taxon>
        <taxon>Fabales</taxon>
        <taxon>Fabaceae</taxon>
        <taxon>Cercidoideae</taxon>
        <taxon>Cercideae</taxon>
        <taxon>Bauhiniinae</taxon>
        <taxon>Bauhinia</taxon>
    </lineage>
</organism>
<evidence type="ECO:0000313" key="2">
    <source>
        <dbReference type="Proteomes" id="UP000828941"/>
    </source>
</evidence>
<gene>
    <name evidence="1" type="ORF">L6164_021273</name>
</gene>
<sequence>MEDLMISPTTTPVEQKLQFLLQSQHDWWVYAIFWHTSNDDNGNLFLSWGDGHFHGSKDTSPRITTAAHDHNYPIRKIMKGIQSLVSDNPNDKDNNNMEQITTNGDLNDAEWFYVMSLTRTHPIADHHRGSSSSLLGKAFTSGSSIWLNRRKNEHQFYNCERAKEAFVHGIETLVCIPTSYGVIEMGSYDTITENWGLLQKAKSLFSSADLLALSHPKQPNPIQLFDDHNISFADIGIIAGVQEEDNSTPAQRHKRKRSESTKDNNDISGVKFGSSYVDSEHSDSDFPMGTPSNIAQLEKRPTKKRGRKPELGRETPSNHVEAERQRREKLNHRFYALRAAVPNVSRMDKASLLSDAVSYINELKAKIEDLESKVERESSKKVKLEMADAVDNQSTTTSTVDQTRPNGNGSSSLEVEVKIIGADAMVRVQSENTSHPGARLMGALRDLELRVHHASMSCVDDLMLQDVVVKIPQRLRSEESLKSAILARLDQ</sequence>
<reference evidence="1 2" key="1">
    <citation type="journal article" date="2022" name="DNA Res.">
        <title>Chromosomal-level genome assembly of the orchid tree Bauhinia variegata (Leguminosae; Cercidoideae) supports the allotetraploid origin hypothesis of Bauhinia.</title>
        <authorList>
            <person name="Zhong Y."/>
            <person name="Chen Y."/>
            <person name="Zheng D."/>
            <person name="Pang J."/>
            <person name="Liu Y."/>
            <person name="Luo S."/>
            <person name="Meng S."/>
            <person name="Qian L."/>
            <person name="Wei D."/>
            <person name="Dai S."/>
            <person name="Zhou R."/>
        </authorList>
    </citation>
    <scope>NUCLEOTIDE SEQUENCE [LARGE SCALE GENOMIC DNA]</scope>
    <source>
        <strain evidence="1">BV-YZ2020</strain>
    </source>
</reference>
<proteinExistence type="predicted"/>
<dbReference type="Proteomes" id="UP000828941">
    <property type="component" value="Chromosome 8"/>
</dbReference>
<accession>A0ACB9MXN5</accession>